<evidence type="ECO:0000256" key="1">
    <source>
        <dbReference type="ARBA" id="ARBA00004127"/>
    </source>
</evidence>
<evidence type="ECO:0000313" key="6">
    <source>
        <dbReference type="EMBL" id="ADL58342.1"/>
    </source>
</evidence>
<evidence type="ECO:0000256" key="4">
    <source>
        <dbReference type="ARBA" id="ARBA00023136"/>
    </source>
</evidence>
<keyword evidence="4" id="KW-0472">Membrane</keyword>
<dbReference type="STRING" id="79929.MTBMA_c07470"/>
<dbReference type="InterPro" id="IPR010652">
    <property type="entry name" value="DUF1232"/>
</dbReference>
<accession>D9PVU4</accession>
<keyword evidence="2" id="KW-0812">Transmembrane</keyword>
<evidence type="ECO:0000256" key="2">
    <source>
        <dbReference type="ARBA" id="ARBA00022692"/>
    </source>
</evidence>
<keyword evidence="7" id="KW-1185">Reference proteome</keyword>
<dbReference type="PATRIC" id="fig|79929.8.peg.732"/>
<keyword evidence="3" id="KW-1133">Transmembrane helix</keyword>
<dbReference type="GeneID" id="9704455"/>
<dbReference type="RefSeq" id="WP_013295566.1">
    <property type="nucleotide sequence ID" value="NC_014408.1"/>
</dbReference>
<dbReference type="KEGG" id="mmg:MTBMA_c07470"/>
<reference key="1">
    <citation type="submission" date="2009-08" db="EMBL/GenBank/DDBJ databases">
        <title>The genome sequence of Methanothermobacter marburgensis.</title>
        <authorList>
            <person name="Kaster A."/>
            <person name="Seedorf H."/>
            <person name="Goenrich M."/>
            <person name="Wiezer A."/>
            <person name="Liesegang H."/>
            <person name="Thauer R."/>
            <person name="Gottschalk G."/>
        </authorList>
    </citation>
    <scope>NUCLEOTIDE SEQUENCE</scope>
    <source>
        <strain>Marburg</strain>
    </source>
</reference>
<proteinExistence type="predicted"/>
<evidence type="ECO:0000313" key="7">
    <source>
        <dbReference type="Proteomes" id="UP000000345"/>
    </source>
</evidence>
<dbReference type="Proteomes" id="UP000000345">
    <property type="component" value="Chromosome"/>
</dbReference>
<comment type="subcellular location">
    <subcellularLocation>
        <location evidence="1">Endomembrane system</location>
        <topology evidence="1">Multi-pass membrane protein</topology>
    </subcellularLocation>
</comment>
<reference evidence="6 7" key="2">
    <citation type="journal article" date="2010" name="J. Bacteriol.">
        <title>Complete genome sequence of Methanothermobacter marburgensis, a methanoarchaeon model organism.</title>
        <authorList>
            <person name="Liesegang H."/>
            <person name="Kaster A.K."/>
            <person name="Wiezer A."/>
            <person name="Goenrich M."/>
            <person name="Wollherr A."/>
            <person name="Seedorf H."/>
            <person name="Gottschalk G."/>
            <person name="Thauer R.K."/>
        </authorList>
    </citation>
    <scope>NUCLEOTIDE SEQUENCE [LARGE SCALE GENOMIC DNA]</scope>
    <source>
        <strain evidence="7">ATCC BAA-927 / DSM 2133 / JCM 14651 / NBRC 100331 / OCM 82 / Marburg</strain>
    </source>
</reference>
<dbReference type="PaxDb" id="79929-MTBMA_c07470"/>
<dbReference type="GeneID" id="41326324"/>
<dbReference type="HOGENOM" id="CLU_130854_1_0_2"/>
<dbReference type="GO" id="GO:0012505">
    <property type="term" value="C:endomembrane system"/>
    <property type="evidence" value="ECO:0007669"/>
    <property type="project" value="UniProtKB-SubCell"/>
</dbReference>
<sequence length="141" mass="16393">MTEADFKDFYDVLVENLESFNGEYASFIDHGPKLFKLLADFLGYEHLKSQLKLKISAAIAYYVVPMDVIPETVYGAYGYIDDIFITAYVIRILADVYGYEFLSEYWEGEEDLEEVVELCYERSKEVLREKTTDVLEYVGLI</sequence>
<dbReference type="EMBL" id="CP001710">
    <property type="protein sequence ID" value="ADL58342.1"/>
    <property type="molecule type" value="Genomic_DNA"/>
</dbReference>
<evidence type="ECO:0000259" key="5">
    <source>
        <dbReference type="Pfam" id="PF06803"/>
    </source>
</evidence>
<gene>
    <name evidence="6" type="ordered locus">MTBMA_c07470</name>
</gene>
<evidence type="ECO:0000256" key="3">
    <source>
        <dbReference type="ARBA" id="ARBA00022989"/>
    </source>
</evidence>
<dbReference type="AlphaFoldDB" id="D9PVU4"/>
<organism evidence="6 7">
    <name type="scientific">Methanothermobacter marburgensis (strain ATCC BAA-927 / DSM 2133 / JCM 14651 / NBRC 100331 / OCM 82 / Marburg)</name>
    <name type="common">Methanobacterium thermoautotrophicum</name>
    <dbReference type="NCBI Taxonomy" id="79929"/>
    <lineage>
        <taxon>Archaea</taxon>
        <taxon>Methanobacteriati</taxon>
        <taxon>Methanobacteriota</taxon>
        <taxon>Methanomada group</taxon>
        <taxon>Methanobacteria</taxon>
        <taxon>Methanobacteriales</taxon>
        <taxon>Methanobacteriaceae</taxon>
        <taxon>Methanothermobacter</taxon>
    </lineage>
</organism>
<dbReference type="Pfam" id="PF06803">
    <property type="entry name" value="DUF1232"/>
    <property type="match status" value="1"/>
</dbReference>
<feature type="domain" description="DUF1232" evidence="5">
    <location>
        <begin position="52"/>
        <end position="87"/>
    </location>
</feature>
<protein>
    <recommendedName>
        <fullName evidence="5">DUF1232 domain-containing protein</fullName>
    </recommendedName>
</protein>
<name>D9PVU4_METTM</name>